<keyword evidence="1" id="KW-0812">Transmembrane</keyword>
<feature type="transmembrane region" description="Helical" evidence="1">
    <location>
        <begin position="6"/>
        <end position="27"/>
    </location>
</feature>
<sequence>MNNSKNIANPLVFSMILGMSGLIGWMAGKLAGQRQQSANTILRLVIADFKREGSVIGSWIDQTPRPFQRFAVHTQAYRGGIQRLEDGKIVNYRFIADAYTGSILDMQRH</sequence>
<name>A0A9D1VGV5_9LACO</name>
<protein>
    <recommendedName>
        <fullName evidence="4">Small secreted protein</fullName>
    </recommendedName>
</protein>
<dbReference type="Proteomes" id="UP000824231">
    <property type="component" value="Unassembled WGS sequence"/>
</dbReference>
<reference evidence="2" key="2">
    <citation type="submission" date="2021-04" db="EMBL/GenBank/DDBJ databases">
        <authorList>
            <person name="Gilroy R."/>
        </authorList>
    </citation>
    <scope>NUCLEOTIDE SEQUENCE</scope>
    <source>
        <strain evidence="2">ChiSxjej3B15-572</strain>
    </source>
</reference>
<proteinExistence type="predicted"/>
<keyword evidence="1" id="KW-1133">Transmembrane helix</keyword>
<keyword evidence="1" id="KW-0472">Membrane</keyword>
<dbReference type="AlphaFoldDB" id="A0A9D1VGV5"/>
<accession>A0A9D1VGV5</accession>
<evidence type="ECO:0008006" key="4">
    <source>
        <dbReference type="Google" id="ProtNLM"/>
    </source>
</evidence>
<evidence type="ECO:0000313" key="2">
    <source>
        <dbReference type="EMBL" id="HIX35177.1"/>
    </source>
</evidence>
<dbReference type="EMBL" id="DXFH01000002">
    <property type="protein sequence ID" value="HIX35177.1"/>
    <property type="molecule type" value="Genomic_DNA"/>
</dbReference>
<comment type="caution">
    <text evidence="2">The sequence shown here is derived from an EMBL/GenBank/DDBJ whole genome shotgun (WGS) entry which is preliminary data.</text>
</comment>
<reference evidence="2" key="1">
    <citation type="journal article" date="2021" name="PeerJ">
        <title>Extensive microbial diversity within the chicken gut microbiome revealed by metagenomics and culture.</title>
        <authorList>
            <person name="Gilroy R."/>
            <person name="Ravi A."/>
            <person name="Getino M."/>
            <person name="Pursley I."/>
            <person name="Horton D.L."/>
            <person name="Alikhan N.F."/>
            <person name="Baker D."/>
            <person name="Gharbi K."/>
            <person name="Hall N."/>
            <person name="Watson M."/>
            <person name="Adriaenssens E.M."/>
            <person name="Foster-Nyarko E."/>
            <person name="Jarju S."/>
            <person name="Secka A."/>
            <person name="Antonio M."/>
            <person name="Oren A."/>
            <person name="Chaudhuri R.R."/>
            <person name="La Ragione R."/>
            <person name="Hildebrand F."/>
            <person name="Pallen M.J."/>
        </authorList>
    </citation>
    <scope>NUCLEOTIDE SEQUENCE</scope>
    <source>
        <strain evidence="2">ChiSxjej3B15-572</strain>
    </source>
</reference>
<organism evidence="2 3">
    <name type="scientific">Candidatus Limosilactobacillus merdigallinarum</name>
    <dbReference type="NCBI Taxonomy" id="2838652"/>
    <lineage>
        <taxon>Bacteria</taxon>
        <taxon>Bacillati</taxon>
        <taxon>Bacillota</taxon>
        <taxon>Bacilli</taxon>
        <taxon>Lactobacillales</taxon>
        <taxon>Lactobacillaceae</taxon>
        <taxon>Limosilactobacillus</taxon>
    </lineage>
</organism>
<evidence type="ECO:0000256" key="1">
    <source>
        <dbReference type="SAM" id="Phobius"/>
    </source>
</evidence>
<evidence type="ECO:0000313" key="3">
    <source>
        <dbReference type="Proteomes" id="UP000824231"/>
    </source>
</evidence>
<gene>
    <name evidence="2" type="ORF">H9856_02000</name>
</gene>